<feature type="compositionally biased region" description="Basic and acidic residues" evidence="1">
    <location>
        <begin position="43"/>
        <end position="53"/>
    </location>
</feature>
<sequence length="72" mass="8028">MFCGDGADSLSEIRLSRMVQRLVGVRSRDAGARKHVGAMRPGPRPDGDALERDQARAKDMVWNALQVLSHRR</sequence>
<name>W4SAA6_9XANT</name>
<proteinExistence type="predicted"/>
<feature type="region of interest" description="Disordered" evidence="1">
    <location>
        <begin position="30"/>
        <end position="53"/>
    </location>
</feature>
<organism evidence="2 3">
    <name type="scientific">Xanthomonas arboricola pv. pruni str. MAFF 311562</name>
    <dbReference type="NCBI Taxonomy" id="1414836"/>
    <lineage>
        <taxon>Bacteria</taxon>
        <taxon>Pseudomonadati</taxon>
        <taxon>Pseudomonadota</taxon>
        <taxon>Gammaproteobacteria</taxon>
        <taxon>Lysobacterales</taxon>
        <taxon>Lysobacteraceae</taxon>
        <taxon>Xanthomonas</taxon>
    </lineage>
</organism>
<protein>
    <submittedName>
        <fullName evidence="2">Uncharacterized protein</fullName>
    </submittedName>
</protein>
<evidence type="ECO:0000313" key="3">
    <source>
        <dbReference type="Proteomes" id="UP000019143"/>
    </source>
</evidence>
<evidence type="ECO:0000313" key="2">
    <source>
        <dbReference type="EMBL" id="GAE52874.1"/>
    </source>
</evidence>
<dbReference type="EMBL" id="BAVB01000387">
    <property type="protein sequence ID" value="GAE52874.1"/>
    <property type="molecule type" value="Genomic_DNA"/>
</dbReference>
<reference evidence="2 3" key="1">
    <citation type="submission" date="2014-01" db="EMBL/GenBank/DDBJ databases">
        <title>Genome sequence and analysis of Xanthomonas arboricola pv. pruni.</title>
        <authorList>
            <person name="Fujikawa T."/>
            <person name="Nakazono-Nagaoka E."/>
        </authorList>
    </citation>
    <scope>NUCLEOTIDE SEQUENCE [LARGE SCALE GENOMIC DNA]</scope>
    <source>
        <strain evidence="3">MAFF 311562</strain>
    </source>
</reference>
<gene>
    <name evidence="2" type="ORF">XPU_4406</name>
</gene>
<dbReference type="AlphaFoldDB" id="W4SAA6"/>
<accession>W4SAA6</accession>
<evidence type="ECO:0000256" key="1">
    <source>
        <dbReference type="SAM" id="MobiDB-lite"/>
    </source>
</evidence>
<comment type="caution">
    <text evidence="2">The sequence shown here is derived from an EMBL/GenBank/DDBJ whole genome shotgun (WGS) entry which is preliminary data.</text>
</comment>
<dbReference type="Proteomes" id="UP000019143">
    <property type="component" value="Unassembled WGS sequence"/>
</dbReference>